<organism evidence="2 3">
    <name type="scientific">Zunongwangia profunda (strain DSM 18752 / CCTCC AB 206139 / SM-A87)</name>
    <name type="common">Wangia profunda</name>
    <dbReference type="NCBI Taxonomy" id="655815"/>
    <lineage>
        <taxon>Bacteria</taxon>
        <taxon>Pseudomonadati</taxon>
        <taxon>Bacteroidota</taxon>
        <taxon>Flavobacteriia</taxon>
        <taxon>Flavobacteriales</taxon>
        <taxon>Flavobacteriaceae</taxon>
        <taxon>Zunongwangia</taxon>
    </lineage>
</organism>
<feature type="transmembrane region" description="Helical" evidence="1">
    <location>
        <begin position="6"/>
        <end position="23"/>
    </location>
</feature>
<dbReference type="STRING" id="655815.ZPR_3705"/>
<name>D5BL89_ZUNPS</name>
<evidence type="ECO:0000313" key="3">
    <source>
        <dbReference type="Proteomes" id="UP000001654"/>
    </source>
</evidence>
<accession>D5BL89</accession>
<keyword evidence="1" id="KW-0472">Membrane</keyword>
<proteinExistence type="predicted"/>
<reference evidence="2 3" key="1">
    <citation type="journal article" date="2010" name="BMC Genomics">
        <title>The complete genome of Zunongwangia profunda SM-A87 reveals its adaptation to the deep-sea environment and ecological role in sedimentary organic nitrogen degradation.</title>
        <authorList>
            <person name="Qin Q.L."/>
            <person name="Zhang X.Y."/>
            <person name="Wang X.M."/>
            <person name="Liu G.M."/>
            <person name="Chen X.L."/>
            <person name="Xie B.B."/>
            <person name="Dang H.Y."/>
            <person name="Zhou B.C."/>
            <person name="Yu J."/>
            <person name="Zhang Y.Z."/>
        </authorList>
    </citation>
    <scope>NUCLEOTIDE SEQUENCE [LARGE SCALE GENOMIC DNA]</scope>
    <source>
        <strain evidence="3">DSM 18752 / CCTCC AB 206139 / SM-A87</strain>
    </source>
</reference>
<keyword evidence="3" id="KW-1185">Reference proteome</keyword>
<dbReference type="EMBL" id="CP001650">
    <property type="protein sequence ID" value="ADF54015.1"/>
    <property type="molecule type" value="Genomic_DNA"/>
</dbReference>
<dbReference type="AlphaFoldDB" id="D5BL89"/>
<keyword evidence="1" id="KW-0812">Transmembrane</keyword>
<evidence type="ECO:0000256" key="1">
    <source>
        <dbReference type="SAM" id="Phobius"/>
    </source>
</evidence>
<sequence length="38" mass="4736">MQTIRYFLGLQFFLFIFGFILKVDRHISTYQSDENFWI</sequence>
<keyword evidence="1" id="KW-1133">Transmembrane helix</keyword>
<dbReference type="KEGG" id="zpr:ZPR_3705"/>
<protein>
    <submittedName>
        <fullName evidence="2">Uncharacterized protein</fullName>
    </submittedName>
</protein>
<dbReference type="Proteomes" id="UP000001654">
    <property type="component" value="Chromosome"/>
</dbReference>
<dbReference type="HOGENOM" id="CLU_3335269_0_0_10"/>
<evidence type="ECO:0000313" key="2">
    <source>
        <dbReference type="EMBL" id="ADF54015.1"/>
    </source>
</evidence>
<gene>
    <name evidence="2" type="ordered locus">ZPR_3705</name>
</gene>